<comment type="caution">
    <text evidence="2">The sequence shown here is derived from an EMBL/GenBank/DDBJ whole genome shotgun (WGS) entry which is preliminary data.</text>
</comment>
<dbReference type="Proteomes" id="UP000247978">
    <property type="component" value="Unassembled WGS sequence"/>
</dbReference>
<sequence length="133" mass="15107">MKKFFATFITFLTVIVLLIGCSNEPTTPKTEETEQQIKEEVVVITISIDNQTEIITEKELPISDHDLLMEVMKENFDIEEDGGFIQSIDGIQPENGEEKAWIYYINGELAMVGATEYVLIAGDKILFDLQAWE</sequence>
<proteinExistence type="predicted"/>
<organism evidence="2 3">
    <name type="scientific">Pseudogracilibacillus auburnensis</name>
    <dbReference type="NCBI Taxonomy" id="1494959"/>
    <lineage>
        <taxon>Bacteria</taxon>
        <taxon>Bacillati</taxon>
        <taxon>Bacillota</taxon>
        <taxon>Bacilli</taxon>
        <taxon>Bacillales</taxon>
        <taxon>Bacillaceae</taxon>
        <taxon>Pseudogracilibacillus</taxon>
    </lineage>
</organism>
<evidence type="ECO:0000313" key="3">
    <source>
        <dbReference type="Proteomes" id="UP000247978"/>
    </source>
</evidence>
<evidence type="ECO:0000313" key="2">
    <source>
        <dbReference type="EMBL" id="PXW88718.1"/>
    </source>
</evidence>
<dbReference type="PROSITE" id="PS51257">
    <property type="entry name" value="PROKAR_LIPOPROTEIN"/>
    <property type="match status" value="1"/>
</dbReference>
<dbReference type="AlphaFoldDB" id="A0A2V3W6F2"/>
<dbReference type="OrthoDB" id="2870483at2"/>
<dbReference type="Gene3D" id="2.170.130.30">
    <property type="match status" value="1"/>
</dbReference>
<dbReference type="InterPro" id="IPR027954">
    <property type="entry name" value="Transcobalamin-like_C"/>
</dbReference>
<dbReference type="Pfam" id="PF14478">
    <property type="entry name" value="DUF4430"/>
    <property type="match status" value="1"/>
</dbReference>
<dbReference type="EMBL" id="QJJQ01000003">
    <property type="protein sequence ID" value="PXW88718.1"/>
    <property type="molecule type" value="Genomic_DNA"/>
</dbReference>
<feature type="domain" description="Transcobalamin-like C-terminal" evidence="1">
    <location>
        <begin position="67"/>
        <end position="130"/>
    </location>
</feature>
<name>A0A2V3W6F2_9BACI</name>
<keyword evidence="3" id="KW-1185">Reference proteome</keyword>
<reference evidence="2 3" key="1">
    <citation type="submission" date="2018-05" db="EMBL/GenBank/DDBJ databases">
        <title>Genomic Encyclopedia of Type Strains, Phase IV (KMG-IV): sequencing the most valuable type-strain genomes for metagenomic binning, comparative biology and taxonomic classification.</title>
        <authorList>
            <person name="Goeker M."/>
        </authorList>
    </citation>
    <scope>NUCLEOTIDE SEQUENCE [LARGE SCALE GENOMIC DNA]</scope>
    <source>
        <strain evidence="2 3">DSM 28556</strain>
    </source>
</reference>
<protein>
    <submittedName>
        <fullName evidence="2">Uncharacterized protein DUF4430</fullName>
    </submittedName>
</protein>
<accession>A0A2V3W6F2</accession>
<gene>
    <name evidence="2" type="ORF">DFR56_103224</name>
</gene>
<evidence type="ECO:0000259" key="1">
    <source>
        <dbReference type="Pfam" id="PF14478"/>
    </source>
</evidence>
<dbReference type="RefSeq" id="WP_110394547.1">
    <property type="nucleotide sequence ID" value="NZ_JBHUHB010000001.1"/>
</dbReference>